<comment type="caution">
    <text evidence="2">The sequence shown here is derived from an EMBL/GenBank/DDBJ whole genome shotgun (WGS) entry which is preliminary data.</text>
</comment>
<name>A0AAD6XYB1_9AGAR</name>
<evidence type="ECO:0000313" key="2">
    <source>
        <dbReference type="EMBL" id="KAJ7190545.1"/>
    </source>
</evidence>
<feature type="compositionally biased region" description="Polar residues" evidence="1">
    <location>
        <begin position="304"/>
        <end position="317"/>
    </location>
</feature>
<keyword evidence="3" id="KW-1185">Reference proteome</keyword>
<dbReference type="Proteomes" id="UP001219525">
    <property type="component" value="Unassembled WGS sequence"/>
</dbReference>
<protein>
    <submittedName>
        <fullName evidence="2">Uncharacterized protein</fullName>
    </submittedName>
</protein>
<reference evidence="2" key="1">
    <citation type="submission" date="2023-03" db="EMBL/GenBank/DDBJ databases">
        <title>Massive genome expansion in bonnet fungi (Mycena s.s.) driven by repeated elements and novel gene families across ecological guilds.</title>
        <authorList>
            <consortium name="Lawrence Berkeley National Laboratory"/>
            <person name="Harder C.B."/>
            <person name="Miyauchi S."/>
            <person name="Viragh M."/>
            <person name="Kuo A."/>
            <person name="Thoen E."/>
            <person name="Andreopoulos B."/>
            <person name="Lu D."/>
            <person name="Skrede I."/>
            <person name="Drula E."/>
            <person name="Henrissat B."/>
            <person name="Morin E."/>
            <person name="Kohler A."/>
            <person name="Barry K."/>
            <person name="LaButti K."/>
            <person name="Morin E."/>
            <person name="Salamov A."/>
            <person name="Lipzen A."/>
            <person name="Mereny Z."/>
            <person name="Hegedus B."/>
            <person name="Baldrian P."/>
            <person name="Stursova M."/>
            <person name="Weitz H."/>
            <person name="Taylor A."/>
            <person name="Grigoriev I.V."/>
            <person name="Nagy L.G."/>
            <person name="Martin F."/>
            <person name="Kauserud H."/>
        </authorList>
    </citation>
    <scope>NUCLEOTIDE SEQUENCE</scope>
    <source>
        <strain evidence="2">9144</strain>
    </source>
</reference>
<gene>
    <name evidence="2" type="ORF">GGX14DRAFT_603966</name>
</gene>
<evidence type="ECO:0000313" key="3">
    <source>
        <dbReference type="Proteomes" id="UP001219525"/>
    </source>
</evidence>
<organism evidence="2 3">
    <name type="scientific">Mycena pura</name>
    <dbReference type="NCBI Taxonomy" id="153505"/>
    <lineage>
        <taxon>Eukaryota</taxon>
        <taxon>Fungi</taxon>
        <taxon>Dikarya</taxon>
        <taxon>Basidiomycota</taxon>
        <taxon>Agaricomycotina</taxon>
        <taxon>Agaricomycetes</taxon>
        <taxon>Agaricomycetidae</taxon>
        <taxon>Agaricales</taxon>
        <taxon>Marasmiineae</taxon>
        <taxon>Mycenaceae</taxon>
        <taxon>Mycena</taxon>
    </lineage>
</organism>
<feature type="region of interest" description="Disordered" evidence="1">
    <location>
        <begin position="297"/>
        <end position="317"/>
    </location>
</feature>
<dbReference type="EMBL" id="JARJCW010000147">
    <property type="protein sequence ID" value="KAJ7190545.1"/>
    <property type="molecule type" value="Genomic_DNA"/>
</dbReference>
<sequence>MHSAEPRISTCPTPVLVSFSLPFKQLRPCDPAHQCRFPDPESTDAQQTLAPPPASGGYVVFNWHDDTDDGDHNSVATRVFMMTDGGNASVIGSADTGAYVLEAAAVQFNSTHFSQKPTSVLWLAVFPCTKDSLAGNTSALTANAQRLGVRAVLVRLFRCARQACACAADVNPQAYTEQATYSYCNLTDNAPPAAIPIYATENWADGALVFADALPTLFASARPTTLRPSTVPFYDPAALSALAARIAADFATLRVPSFAPVLTASPVVLARISGISANVSAAAAQASVTFWSSSAAAGPISAGTKQPESSSGARSVA</sequence>
<dbReference type="AlphaFoldDB" id="A0AAD6XYB1"/>
<accession>A0AAD6XYB1</accession>
<proteinExistence type="predicted"/>
<evidence type="ECO:0000256" key="1">
    <source>
        <dbReference type="SAM" id="MobiDB-lite"/>
    </source>
</evidence>